<accession>B3EPS8</accession>
<protein>
    <submittedName>
        <fullName evidence="1">Uncharacterized protein</fullName>
    </submittedName>
</protein>
<gene>
    <name evidence="1" type="ordered locus">Cphamn1_2423</name>
</gene>
<evidence type="ECO:0000313" key="1">
    <source>
        <dbReference type="EMBL" id="ACE05318.1"/>
    </source>
</evidence>
<dbReference type="KEGG" id="cpb:Cphamn1_2423"/>
<dbReference type="AlphaFoldDB" id="B3EPS8"/>
<proteinExistence type="predicted"/>
<reference evidence="1" key="1">
    <citation type="submission" date="2008-06" db="EMBL/GenBank/DDBJ databases">
        <title>Complete sequence of Chlorobium phaeobacteroides BS1.</title>
        <authorList>
            <consortium name="US DOE Joint Genome Institute"/>
            <person name="Lucas S."/>
            <person name="Copeland A."/>
            <person name="Lapidus A."/>
            <person name="Glavina del Rio T."/>
            <person name="Dalin E."/>
            <person name="Tice H."/>
            <person name="Bruce D."/>
            <person name="Goodwin L."/>
            <person name="Pitluck S."/>
            <person name="Schmutz J."/>
            <person name="Larimer F."/>
            <person name="Land M."/>
            <person name="Hauser L."/>
            <person name="Kyrpides N."/>
            <person name="Ovchinnikova G."/>
            <person name="Li T."/>
            <person name="Liu Z."/>
            <person name="Zhao F."/>
            <person name="Overmann J."/>
            <person name="Bryant D.A."/>
            <person name="Richardson P."/>
        </authorList>
    </citation>
    <scope>NUCLEOTIDE SEQUENCE [LARGE SCALE GENOMIC DNA]</scope>
    <source>
        <strain evidence="1">BS1</strain>
    </source>
</reference>
<organism evidence="1">
    <name type="scientific">Chlorobium phaeobacteroides (strain BS1)</name>
    <dbReference type="NCBI Taxonomy" id="331678"/>
    <lineage>
        <taxon>Bacteria</taxon>
        <taxon>Pseudomonadati</taxon>
        <taxon>Chlorobiota</taxon>
        <taxon>Chlorobiia</taxon>
        <taxon>Chlorobiales</taxon>
        <taxon>Chlorobiaceae</taxon>
        <taxon>Chlorobium/Pelodictyon group</taxon>
        <taxon>Chlorobium</taxon>
    </lineage>
</organism>
<dbReference type="HOGENOM" id="CLU_3306847_0_0_10"/>
<sequence>MTSIHDIKAAIESLSHDEFMQLMHWLHEKDMALWDDQLT</sequence>
<dbReference type="EMBL" id="CP001101">
    <property type="protein sequence ID" value="ACE05318.1"/>
    <property type="molecule type" value="Genomic_DNA"/>
</dbReference>
<name>B3EPS8_CHLPB</name>